<dbReference type="GeneID" id="98000534"/>
<name>A0A3E3E120_9FIRM</name>
<gene>
    <name evidence="2" type="ORF">DW687_02285</name>
</gene>
<feature type="transmembrane region" description="Helical" evidence="1">
    <location>
        <begin position="30"/>
        <end position="51"/>
    </location>
</feature>
<proteinExistence type="predicted"/>
<keyword evidence="1" id="KW-1133">Transmembrane helix</keyword>
<sequence length="168" mass="19266">MADFAKNFLYLIMVISILRLLSPSKEYDKYIKFFISLLLVVSILAPILTIVKKGEFSSLLNDSYVRIDTFESQINEGVIDTDSLIIDEYKNKLNDSINGIIKKKYYIDSKVSVRINEDQNSDMYGDIKEIDITLNENDIKKKDKIKSYLSKTYLVDLNNINIKTGSVG</sequence>
<keyword evidence="1" id="KW-0472">Membrane</keyword>
<comment type="caution">
    <text evidence="2">The sequence shown here is derived from an EMBL/GenBank/DDBJ whole genome shotgun (WGS) entry which is preliminary data.</text>
</comment>
<evidence type="ECO:0008006" key="4">
    <source>
        <dbReference type="Google" id="ProtNLM"/>
    </source>
</evidence>
<dbReference type="RefSeq" id="WP_007050219.1">
    <property type="nucleotide sequence ID" value="NZ_CABKNJ010000001.1"/>
</dbReference>
<evidence type="ECO:0000313" key="2">
    <source>
        <dbReference type="EMBL" id="RGD75173.1"/>
    </source>
</evidence>
<reference evidence="2 3" key="1">
    <citation type="submission" date="2018-08" db="EMBL/GenBank/DDBJ databases">
        <title>A genome reference for cultivated species of the human gut microbiota.</title>
        <authorList>
            <person name="Zou Y."/>
            <person name="Xue W."/>
            <person name="Luo G."/>
        </authorList>
    </citation>
    <scope>NUCLEOTIDE SEQUENCE [LARGE SCALE GENOMIC DNA]</scope>
    <source>
        <strain evidence="2 3">AM25-6</strain>
    </source>
</reference>
<dbReference type="InterPro" id="IPR014245">
    <property type="entry name" value="Spore_III_AF"/>
</dbReference>
<dbReference type="Pfam" id="PF09581">
    <property type="entry name" value="Spore_III_AF"/>
    <property type="match status" value="1"/>
</dbReference>
<accession>A0A3E3E120</accession>
<evidence type="ECO:0000313" key="3">
    <source>
        <dbReference type="Proteomes" id="UP000261212"/>
    </source>
</evidence>
<organism evidence="2 3">
    <name type="scientific">Anaerofustis stercorihominis</name>
    <dbReference type="NCBI Taxonomy" id="214853"/>
    <lineage>
        <taxon>Bacteria</taxon>
        <taxon>Bacillati</taxon>
        <taxon>Bacillota</taxon>
        <taxon>Clostridia</taxon>
        <taxon>Eubacteriales</taxon>
        <taxon>Eubacteriaceae</taxon>
        <taxon>Anaerofustis</taxon>
    </lineage>
</organism>
<dbReference type="Proteomes" id="UP000261212">
    <property type="component" value="Unassembled WGS sequence"/>
</dbReference>
<dbReference type="AlphaFoldDB" id="A0A3E3E120"/>
<feature type="transmembrane region" description="Helical" evidence="1">
    <location>
        <begin position="7"/>
        <end position="24"/>
    </location>
</feature>
<evidence type="ECO:0000256" key="1">
    <source>
        <dbReference type="SAM" id="Phobius"/>
    </source>
</evidence>
<keyword evidence="1" id="KW-0812">Transmembrane</keyword>
<protein>
    <recommendedName>
        <fullName evidence="4">Stage III sporulation protein AF</fullName>
    </recommendedName>
</protein>
<dbReference type="EMBL" id="QUSM01000002">
    <property type="protein sequence ID" value="RGD75173.1"/>
    <property type="molecule type" value="Genomic_DNA"/>
</dbReference>